<evidence type="ECO:0000256" key="17">
    <source>
        <dbReference type="PIRSR" id="PIRSR006769-2"/>
    </source>
</evidence>
<dbReference type="InterPro" id="IPR024072">
    <property type="entry name" value="DHFR-like_dom_sf"/>
</dbReference>
<feature type="binding site" evidence="17">
    <location>
        <position position="226"/>
    </location>
    <ligand>
        <name>NADP(+)</name>
        <dbReference type="ChEBI" id="CHEBI:58349"/>
    </ligand>
</feature>
<dbReference type="PROSITE" id="PS00903">
    <property type="entry name" value="CYT_DCMP_DEAMINASES_1"/>
    <property type="match status" value="1"/>
</dbReference>
<evidence type="ECO:0000256" key="4">
    <source>
        <dbReference type="ARBA" id="ARBA00005259"/>
    </source>
</evidence>
<reference evidence="20 21" key="1">
    <citation type="submission" date="2017-07" db="EMBL/GenBank/DDBJ databases">
        <title>Paenibacillus herberti R33 genome sequencing and assembly.</title>
        <authorList>
            <person name="Su W."/>
        </authorList>
    </citation>
    <scope>NUCLEOTIDE SEQUENCE [LARGE SCALE GENOMIC DNA]</scope>
    <source>
        <strain evidence="20 21">R33</strain>
    </source>
</reference>
<feature type="binding site" evidence="17">
    <location>
        <position position="204"/>
    </location>
    <ligand>
        <name>NADP(+)</name>
        <dbReference type="ChEBI" id="CHEBI:58349"/>
    </ligand>
</feature>
<dbReference type="PROSITE" id="PS51747">
    <property type="entry name" value="CYT_DCMP_DEAMINASES_2"/>
    <property type="match status" value="1"/>
</dbReference>
<dbReference type="EC" id="1.1.1.193" evidence="15"/>
<evidence type="ECO:0000256" key="2">
    <source>
        <dbReference type="ARBA" id="ARBA00004882"/>
    </source>
</evidence>
<evidence type="ECO:0000256" key="5">
    <source>
        <dbReference type="ARBA" id="ARBA00007417"/>
    </source>
</evidence>
<evidence type="ECO:0000313" key="21">
    <source>
        <dbReference type="Proteomes" id="UP000215145"/>
    </source>
</evidence>
<evidence type="ECO:0000256" key="14">
    <source>
        <dbReference type="ARBA" id="ARBA00049886"/>
    </source>
</evidence>
<keyword evidence="7 15" id="KW-0479">Metal-binding</keyword>
<dbReference type="SUPFAM" id="SSF53597">
    <property type="entry name" value="Dihydrofolate reductase-like"/>
    <property type="match status" value="1"/>
</dbReference>
<sequence length="377" mass="40281">MIELIDDRYYMELALQMAAKTSGQTSINPVVGCVVVKDGRIVGIGAHLKRGEGHAEVHALQMAGEEARGATVYVTLEPCSHFGRTPPCSDRIIETGAARVVVAAQDSNPLVAGSGVAKLRAAGIEVVTGVLEEQSNRLNEAFVKFISTRLPYVTLKTASTLDGRIASKTGDSRWITGPQAREAVHALRHRHMGIMVGIGTVLADDPSLTTRLPVQGLHPLRIVVDSSLRLPLGSKLVQNREAPTLVLTAAAADTGREAALREAGVDVLRCGSGSRVDLAQAMRLLGEREIGSILLEGGGQLNGSMLEAGLVDRIRLFMAPKIIGGAEAPSSFQFDGFSRMAEAIELEDMELEHYGRDICISGKPVRKEGSPHVHRSH</sequence>
<comment type="similarity">
    <text evidence="4 15">In the N-terminal section; belongs to the cytidine and deoxycytidylate deaminase family.</text>
</comment>
<dbReference type="NCBIfam" id="TIGR00326">
    <property type="entry name" value="eubact_ribD"/>
    <property type="match status" value="1"/>
</dbReference>
<evidence type="ECO:0000256" key="15">
    <source>
        <dbReference type="PIRNR" id="PIRNR006769"/>
    </source>
</evidence>
<protein>
    <recommendedName>
        <fullName evidence="15">Riboflavin biosynthesis protein RibD</fullName>
    </recommendedName>
    <domain>
        <recommendedName>
            <fullName evidence="15">Diaminohydroxyphosphoribosylaminopyrimidine deaminase</fullName>
            <shortName evidence="15">DRAP deaminase</shortName>
            <ecNumber evidence="15">3.5.4.26</ecNumber>
        </recommendedName>
        <alternativeName>
            <fullName evidence="15">Riboflavin-specific deaminase</fullName>
        </alternativeName>
    </domain>
    <domain>
        <recommendedName>
            <fullName evidence="15">5-amino-6-(5-phosphoribosylamino)uracil reductase</fullName>
            <ecNumber evidence="15">1.1.1.193</ecNumber>
        </recommendedName>
        <alternativeName>
            <fullName evidence="15">HTP reductase</fullName>
        </alternativeName>
    </domain>
</protein>
<keyword evidence="9 15" id="KW-0862">Zinc</keyword>
<feature type="binding site" evidence="18">
    <location>
        <position position="54"/>
    </location>
    <ligand>
        <name>Zn(2+)</name>
        <dbReference type="ChEBI" id="CHEBI:29105"/>
        <note>catalytic</note>
    </ligand>
</feature>
<dbReference type="PIRSF" id="PIRSF006769">
    <property type="entry name" value="RibD"/>
    <property type="match status" value="1"/>
</dbReference>
<evidence type="ECO:0000256" key="16">
    <source>
        <dbReference type="PIRSR" id="PIRSR006769-1"/>
    </source>
</evidence>
<dbReference type="InterPro" id="IPR016192">
    <property type="entry name" value="APOBEC/CMP_deaminase_Zn-bd"/>
</dbReference>
<evidence type="ECO:0000256" key="13">
    <source>
        <dbReference type="ARBA" id="ARBA00049861"/>
    </source>
</evidence>
<feature type="binding site" evidence="17">
    <location>
        <position position="188"/>
    </location>
    <ligand>
        <name>substrate</name>
    </ligand>
</feature>
<evidence type="ECO:0000256" key="6">
    <source>
        <dbReference type="ARBA" id="ARBA00022619"/>
    </source>
</evidence>
<keyword evidence="10 15" id="KW-0521">NADP</keyword>
<dbReference type="Gene3D" id="3.40.140.10">
    <property type="entry name" value="Cytidine Deaminase, domain 2"/>
    <property type="match status" value="1"/>
</dbReference>
<dbReference type="PANTHER" id="PTHR38011">
    <property type="entry name" value="DIHYDROFOLATE REDUCTASE FAMILY PROTEIN (AFU_ORTHOLOGUE AFUA_8G06820)"/>
    <property type="match status" value="1"/>
</dbReference>
<dbReference type="Gene3D" id="3.40.430.10">
    <property type="entry name" value="Dihydrofolate Reductase, subunit A"/>
    <property type="match status" value="1"/>
</dbReference>
<dbReference type="PANTHER" id="PTHR38011:SF7">
    <property type="entry name" value="2,5-DIAMINO-6-RIBOSYLAMINO-4(3H)-PYRIMIDINONE 5'-PHOSPHATE REDUCTASE"/>
    <property type="match status" value="1"/>
</dbReference>
<organism evidence="20 21">
    <name type="scientific">Paenibacillus herberti</name>
    <dbReference type="NCBI Taxonomy" id="1619309"/>
    <lineage>
        <taxon>Bacteria</taxon>
        <taxon>Bacillati</taxon>
        <taxon>Bacillota</taxon>
        <taxon>Bacilli</taxon>
        <taxon>Bacillales</taxon>
        <taxon>Paenibacillaceae</taxon>
        <taxon>Paenibacillus</taxon>
    </lineage>
</organism>
<dbReference type="InterPro" id="IPR002125">
    <property type="entry name" value="CMP_dCMP_dom"/>
</dbReference>
<evidence type="ECO:0000256" key="1">
    <source>
        <dbReference type="ARBA" id="ARBA00002151"/>
    </source>
</evidence>
<comment type="cofactor">
    <cofactor evidence="15 18">
        <name>Zn(2+)</name>
        <dbReference type="ChEBI" id="CHEBI:29105"/>
    </cofactor>
    <text evidence="15 18">Binds 1 zinc ion.</text>
</comment>
<evidence type="ECO:0000256" key="18">
    <source>
        <dbReference type="PIRSR" id="PIRSR006769-3"/>
    </source>
</evidence>
<dbReference type="InterPro" id="IPR050765">
    <property type="entry name" value="Riboflavin_Biosynth_HTPR"/>
</dbReference>
<evidence type="ECO:0000256" key="11">
    <source>
        <dbReference type="ARBA" id="ARBA00023002"/>
    </source>
</evidence>
<evidence type="ECO:0000256" key="10">
    <source>
        <dbReference type="ARBA" id="ARBA00022857"/>
    </source>
</evidence>
<feature type="binding site" evidence="17">
    <location>
        <position position="158"/>
    </location>
    <ligand>
        <name>NADP(+)</name>
        <dbReference type="ChEBI" id="CHEBI:58349"/>
    </ligand>
</feature>
<dbReference type="RefSeq" id="WP_089523787.1">
    <property type="nucleotide sequence ID" value="NZ_NMUQ01000001.1"/>
</dbReference>
<dbReference type="GO" id="GO:0050661">
    <property type="term" value="F:NADP binding"/>
    <property type="evidence" value="ECO:0007669"/>
    <property type="project" value="InterPro"/>
</dbReference>
<name>A0A229P384_9BACL</name>
<comment type="catalytic activity">
    <reaction evidence="13 15">
        <text>5-amino-6-(5-phospho-D-ribitylamino)uracil + NADP(+) = 5-amino-6-(5-phospho-D-ribosylamino)uracil + NADPH + H(+)</text>
        <dbReference type="Rhea" id="RHEA:17845"/>
        <dbReference type="ChEBI" id="CHEBI:15378"/>
        <dbReference type="ChEBI" id="CHEBI:57783"/>
        <dbReference type="ChEBI" id="CHEBI:58349"/>
        <dbReference type="ChEBI" id="CHEBI:58421"/>
        <dbReference type="ChEBI" id="CHEBI:58453"/>
        <dbReference type="EC" id="1.1.1.193"/>
    </reaction>
</comment>
<dbReference type="InterPro" id="IPR004794">
    <property type="entry name" value="Eubact_RibD"/>
</dbReference>
<dbReference type="SUPFAM" id="SSF53927">
    <property type="entry name" value="Cytidine deaminase-like"/>
    <property type="match status" value="1"/>
</dbReference>
<dbReference type="GO" id="GO:0008703">
    <property type="term" value="F:5-amino-6-(5-phosphoribosylamino)uracil reductase activity"/>
    <property type="evidence" value="ECO:0007669"/>
    <property type="project" value="UniProtKB-EC"/>
</dbReference>
<dbReference type="Pfam" id="PF00383">
    <property type="entry name" value="dCMP_cyt_deam_1"/>
    <property type="match status" value="1"/>
</dbReference>
<feature type="binding site" evidence="18">
    <location>
        <position position="79"/>
    </location>
    <ligand>
        <name>Zn(2+)</name>
        <dbReference type="ChEBI" id="CHEBI:29105"/>
        <note>catalytic</note>
    </ligand>
</feature>
<comment type="function">
    <text evidence="1 15">Converts 2,5-diamino-6-(ribosylamino)-4(3h)-pyrimidinone 5'-phosphate into 5-amino-6-(ribosylamino)-2,4(1h,3h)-pyrimidinedione 5'-phosphate.</text>
</comment>
<dbReference type="GO" id="GO:0009231">
    <property type="term" value="P:riboflavin biosynthetic process"/>
    <property type="evidence" value="ECO:0007669"/>
    <property type="project" value="UniProtKB-UniPathway"/>
</dbReference>
<dbReference type="CDD" id="cd01284">
    <property type="entry name" value="Riboflavin_deaminase-reductase"/>
    <property type="match status" value="1"/>
</dbReference>
<feature type="domain" description="CMP/dCMP-type deaminase" evidence="19">
    <location>
        <begin position="5"/>
        <end position="127"/>
    </location>
</feature>
<dbReference type="InterPro" id="IPR016193">
    <property type="entry name" value="Cytidine_deaminase-like"/>
</dbReference>
<evidence type="ECO:0000256" key="8">
    <source>
        <dbReference type="ARBA" id="ARBA00022801"/>
    </source>
</evidence>
<gene>
    <name evidence="20" type="primary">ribD</name>
    <name evidence="20" type="ORF">CGZ75_08595</name>
</gene>
<comment type="pathway">
    <text evidence="2 15">Cofactor biosynthesis; riboflavin biosynthesis; 5-amino-6-(D-ribitylamino)uracil from GTP: step 2/4.</text>
</comment>
<keyword evidence="21" id="KW-1185">Reference proteome</keyword>
<keyword evidence="12" id="KW-0511">Multifunctional enzyme</keyword>
<comment type="caution">
    <text evidence="20">The sequence shown here is derived from an EMBL/GenBank/DDBJ whole genome shotgun (WGS) entry which is preliminary data.</text>
</comment>
<dbReference type="EMBL" id="NMUQ01000001">
    <property type="protein sequence ID" value="OXM16703.1"/>
    <property type="molecule type" value="Genomic_DNA"/>
</dbReference>
<feature type="binding site" evidence="17">
    <location>
        <begin position="298"/>
        <end position="304"/>
    </location>
    <ligand>
        <name>NADP(+)</name>
        <dbReference type="ChEBI" id="CHEBI:58349"/>
    </ligand>
</feature>
<evidence type="ECO:0000313" key="20">
    <source>
        <dbReference type="EMBL" id="OXM16703.1"/>
    </source>
</evidence>
<evidence type="ECO:0000256" key="9">
    <source>
        <dbReference type="ARBA" id="ARBA00022833"/>
    </source>
</evidence>
<dbReference type="Proteomes" id="UP000215145">
    <property type="component" value="Unassembled WGS sequence"/>
</dbReference>
<accession>A0A229P384</accession>
<dbReference type="EC" id="3.5.4.26" evidence="15"/>
<comment type="pathway">
    <text evidence="3 15">Cofactor biosynthesis; riboflavin biosynthesis; 5-amino-6-(D-ribitylamino)uracil from GTP: step 3/4.</text>
</comment>
<dbReference type="UniPathway" id="UPA00275">
    <property type="reaction ID" value="UER00401"/>
</dbReference>
<evidence type="ECO:0000256" key="7">
    <source>
        <dbReference type="ARBA" id="ARBA00022723"/>
    </source>
</evidence>
<proteinExistence type="inferred from homology"/>
<evidence type="ECO:0000259" key="19">
    <source>
        <dbReference type="PROSITE" id="PS51747"/>
    </source>
</evidence>
<dbReference type="NCBIfam" id="TIGR00227">
    <property type="entry name" value="ribD_Cterm"/>
    <property type="match status" value="1"/>
</dbReference>
<feature type="binding site" evidence="17">
    <location>
        <position position="211"/>
    </location>
    <ligand>
        <name>substrate</name>
    </ligand>
</feature>
<dbReference type="GO" id="GO:0008835">
    <property type="term" value="F:diaminohydroxyphosphoribosylaminopyrimidine deaminase activity"/>
    <property type="evidence" value="ECO:0007669"/>
    <property type="project" value="UniProtKB-EC"/>
</dbReference>
<comment type="similarity">
    <text evidence="5 15">In the C-terminal section; belongs to the HTP reductase family.</text>
</comment>
<dbReference type="InterPro" id="IPR011549">
    <property type="entry name" value="RibD_C"/>
</dbReference>
<feature type="binding site" evidence="17">
    <location>
        <position position="174"/>
    </location>
    <ligand>
        <name>NADP(+)</name>
        <dbReference type="ChEBI" id="CHEBI:58349"/>
    </ligand>
</feature>
<dbReference type="AlphaFoldDB" id="A0A229P384"/>
<feature type="binding site" evidence="17">
    <location>
        <position position="296"/>
    </location>
    <ligand>
        <name>substrate</name>
    </ligand>
</feature>
<keyword evidence="8 15" id="KW-0378">Hydrolase</keyword>
<comment type="catalytic activity">
    <reaction evidence="14 15">
        <text>2,5-diamino-6-hydroxy-4-(5-phosphoribosylamino)-pyrimidine + H2O + H(+) = 5-amino-6-(5-phospho-D-ribosylamino)uracil + NH4(+)</text>
        <dbReference type="Rhea" id="RHEA:21868"/>
        <dbReference type="ChEBI" id="CHEBI:15377"/>
        <dbReference type="ChEBI" id="CHEBI:15378"/>
        <dbReference type="ChEBI" id="CHEBI:28938"/>
        <dbReference type="ChEBI" id="CHEBI:58453"/>
        <dbReference type="ChEBI" id="CHEBI:58614"/>
        <dbReference type="EC" id="3.5.4.26"/>
    </reaction>
</comment>
<keyword evidence="6 15" id="KW-0686">Riboflavin biosynthesis</keyword>
<dbReference type="OrthoDB" id="9800865at2"/>
<feature type="binding site" evidence="17">
    <location>
        <position position="208"/>
    </location>
    <ligand>
        <name>substrate</name>
    </ligand>
</feature>
<feature type="binding site" evidence="17">
    <location>
        <position position="200"/>
    </location>
    <ligand>
        <name>NADP(+)</name>
        <dbReference type="ChEBI" id="CHEBI:58349"/>
    </ligand>
</feature>
<dbReference type="Pfam" id="PF01872">
    <property type="entry name" value="RibD_C"/>
    <property type="match status" value="1"/>
</dbReference>
<feature type="binding site" evidence="17">
    <location>
        <position position="172"/>
    </location>
    <ligand>
        <name>substrate</name>
    </ligand>
</feature>
<dbReference type="InterPro" id="IPR002734">
    <property type="entry name" value="RibDG_C"/>
</dbReference>
<evidence type="ECO:0000256" key="12">
    <source>
        <dbReference type="ARBA" id="ARBA00023268"/>
    </source>
</evidence>
<dbReference type="GO" id="GO:0008270">
    <property type="term" value="F:zinc ion binding"/>
    <property type="evidence" value="ECO:0007669"/>
    <property type="project" value="InterPro"/>
</dbReference>
<evidence type="ECO:0000256" key="3">
    <source>
        <dbReference type="ARBA" id="ARBA00004910"/>
    </source>
</evidence>
<dbReference type="FunFam" id="3.40.140.10:FF:000025">
    <property type="entry name" value="Riboflavin biosynthesis protein RibD"/>
    <property type="match status" value="1"/>
</dbReference>
<feature type="active site" description="Proton donor" evidence="16">
    <location>
        <position position="56"/>
    </location>
</feature>
<keyword evidence="11 15" id="KW-0560">Oxidoreductase</keyword>
<feature type="binding site" evidence="18">
    <location>
        <position position="88"/>
    </location>
    <ligand>
        <name>Zn(2+)</name>
        <dbReference type="ChEBI" id="CHEBI:29105"/>
        <note>catalytic</note>
    </ligand>
</feature>